<dbReference type="FunFam" id="3.40.50.720:FF:000053">
    <property type="entry name" value="Quinone oxidoreductase 1"/>
    <property type="match status" value="1"/>
</dbReference>
<keyword evidence="1" id="KW-0521">NADP</keyword>
<dbReference type="CDD" id="cd05286">
    <property type="entry name" value="QOR2"/>
    <property type="match status" value="1"/>
</dbReference>
<dbReference type="SMART" id="SM00829">
    <property type="entry name" value="PKS_ER"/>
    <property type="match status" value="1"/>
</dbReference>
<dbReference type="Proteomes" id="UP000037751">
    <property type="component" value="Unassembled WGS sequence"/>
</dbReference>
<dbReference type="InterPro" id="IPR020843">
    <property type="entry name" value="ER"/>
</dbReference>
<name>A0A0M8MJM6_9BASI</name>
<keyword evidence="7" id="KW-1185">Reference proteome</keyword>
<dbReference type="InterPro" id="IPR013149">
    <property type="entry name" value="ADH-like_C"/>
</dbReference>
<dbReference type="RefSeq" id="XP_017990520.1">
    <property type="nucleotide sequence ID" value="XM_018134941.1"/>
</dbReference>
<accession>A0A0M8MJM6</accession>
<dbReference type="GeneID" id="28726816"/>
<proteinExistence type="predicted"/>
<sequence length="328" mass="35892">MKAIRIHKAGDLDVIQFDTVPAPKPGPDQVVIKPSIAGVNYIDTYFRSGLYPVQFPFTLGQECGGEIGEVGENVKDLKKGDIVIAMTSSSFAERVVADRYRVVKLPEEVDLRSATAILLQGLTAVTLTHASYEVKSGDWVLVHAVSGGVGLVLAQICKALGAHVIGTTSTAEKAKLAKANGAEHVFMYEDDIVARVKELTDGNGVQVVYDSVGKTTFDMNFDLVARLGTIVSFGQSSGMPEPLLLRRLTDKNLKVLRPGVFSYLTTQEEMEHYASILWDFMSKGQIQTNIWREYLLSAEGVQAAQRELTSRATTGKLLLRLWPSKDDE</sequence>
<dbReference type="GO" id="GO:0003960">
    <property type="term" value="F:quinone reductase (NADPH) activity"/>
    <property type="evidence" value="ECO:0007669"/>
    <property type="project" value="InterPro"/>
</dbReference>
<evidence type="ECO:0000256" key="3">
    <source>
        <dbReference type="ARBA" id="ARBA00043088"/>
    </source>
</evidence>
<reference evidence="6 7" key="1">
    <citation type="submission" date="2015-07" db="EMBL/GenBank/DDBJ databases">
        <title>Draft Genome Sequence of Malassezia furfur CBS1878 and Malassezia pachydermatis CBS1879.</title>
        <authorList>
            <person name="Triana S."/>
            <person name="Ohm R."/>
            <person name="Gonzalez A."/>
            <person name="DeCock H."/>
            <person name="Restrepo S."/>
            <person name="Celis A."/>
        </authorList>
    </citation>
    <scope>NUCLEOTIDE SEQUENCE [LARGE SCALE GENOMIC DNA]</scope>
    <source>
        <strain evidence="6 7">CBS 1879</strain>
    </source>
</reference>
<dbReference type="InterPro" id="IPR047618">
    <property type="entry name" value="QOR-like"/>
</dbReference>
<dbReference type="STRING" id="77020.A0A0M8MJM6"/>
<dbReference type="InterPro" id="IPR013154">
    <property type="entry name" value="ADH-like_N"/>
</dbReference>
<gene>
    <name evidence="6" type="ORF">Malapachy_0421</name>
</gene>
<evidence type="ECO:0000313" key="7">
    <source>
        <dbReference type="Proteomes" id="UP000037751"/>
    </source>
</evidence>
<evidence type="ECO:0000256" key="4">
    <source>
        <dbReference type="ARBA" id="ARBA00070796"/>
    </source>
</evidence>
<dbReference type="Gene3D" id="3.90.180.10">
    <property type="entry name" value="Medium-chain alcohol dehydrogenases, catalytic domain"/>
    <property type="match status" value="1"/>
</dbReference>
<evidence type="ECO:0000256" key="2">
    <source>
        <dbReference type="ARBA" id="ARBA00023002"/>
    </source>
</evidence>
<evidence type="ECO:0000313" key="6">
    <source>
        <dbReference type="EMBL" id="KOS12888.1"/>
    </source>
</evidence>
<organism evidence="6 7">
    <name type="scientific">Malassezia pachydermatis</name>
    <dbReference type="NCBI Taxonomy" id="77020"/>
    <lineage>
        <taxon>Eukaryota</taxon>
        <taxon>Fungi</taxon>
        <taxon>Dikarya</taxon>
        <taxon>Basidiomycota</taxon>
        <taxon>Ustilaginomycotina</taxon>
        <taxon>Malasseziomycetes</taxon>
        <taxon>Malasseziales</taxon>
        <taxon>Malasseziaceae</taxon>
        <taxon>Malassezia</taxon>
    </lineage>
</organism>
<dbReference type="OrthoDB" id="48317at2759"/>
<dbReference type="SUPFAM" id="SSF50129">
    <property type="entry name" value="GroES-like"/>
    <property type="match status" value="1"/>
</dbReference>
<dbReference type="Gene3D" id="3.40.50.720">
    <property type="entry name" value="NAD(P)-binding Rossmann-like Domain"/>
    <property type="match status" value="1"/>
</dbReference>
<protein>
    <recommendedName>
        <fullName evidence="4">Probable quinone oxidoreductase</fullName>
    </recommendedName>
    <alternativeName>
        <fullName evidence="3">NADPH:quinone reductase</fullName>
    </alternativeName>
</protein>
<dbReference type="InterPro" id="IPR011032">
    <property type="entry name" value="GroES-like_sf"/>
</dbReference>
<dbReference type="SUPFAM" id="SSF51735">
    <property type="entry name" value="NAD(P)-binding Rossmann-fold domains"/>
    <property type="match status" value="1"/>
</dbReference>
<comment type="caution">
    <text evidence="6">The sequence shown here is derived from an EMBL/GenBank/DDBJ whole genome shotgun (WGS) entry which is preliminary data.</text>
</comment>
<dbReference type="GO" id="GO:0070402">
    <property type="term" value="F:NADPH binding"/>
    <property type="evidence" value="ECO:0007669"/>
    <property type="project" value="TreeGrafter"/>
</dbReference>
<dbReference type="Pfam" id="PF00107">
    <property type="entry name" value="ADH_zinc_N"/>
    <property type="match status" value="1"/>
</dbReference>
<dbReference type="EMBL" id="LGAV01000008">
    <property type="protein sequence ID" value="KOS12888.1"/>
    <property type="molecule type" value="Genomic_DNA"/>
</dbReference>
<evidence type="ECO:0000256" key="1">
    <source>
        <dbReference type="ARBA" id="ARBA00022857"/>
    </source>
</evidence>
<dbReference type="GO" id="GO:0035925">
    <property type="term" value="F:mRNA 3'-UTR AU-rich region binding"/>
    <property type="evidence" value="ECO:0007669"/>
    <property type="project" value="TreeGrafter"/>
</dbReference>
<dbReference type="AlphaFoldDB" id="A0A0M8MJM6"/>
<dbReference type="PANTHER" id="PTHR48106">
    <property type="entry name" value="QUINONE OXIDOREDUCTASE PIG3-RELATED"/>
    <property type="match status" value="1"/>
</dbReference>
<dbReference type="PANTHER" id="PTHR48106:SF13">
    <property type="entry name" value="QUINONE OXIDOREDUCTASE-RELATED"/>
    <property type="match status" value="1"/>
</dbReference>
<dbReference type="Pfam" id="PF08240">
    <property type="entry name" value="ADH_N"/>
    <property type="match status" value="1"/>
</dbReference>
<feature type="domain" description="Enoyl reductase (ER)" evidence="5">
    <location>
        <begin position="10"/>
        <end position="319"/>
    </location>
</feature>
<keyword evidence="2" id="KW-0560">Oxidoreductase</keyword>
<dbReference type="VEuPathDB" id="FungiDB:Malapachy_0421"/>
<dbReference type="GO" id="GO:0005829">
    <property type="term" value="C:cytosol"/>
    <property type="evidence" value="ECO:0007669"/>
    <property type="project" value="TreeGrafter"/>
</dbReference>
<evidence type="ECO:0000259" key="5">
    <source>
        <dbReference type="SMART" id="SM00829"/>
    </source>
</evidence>
<dbReference type="InterPro" id="IPR036291">
    <property type="entry name" value="NAD(P)-bd_dom_sf"/>
</dbReference>